<dbReference type="NCBIfam" id="TIGR00696">
    <property type="entry name" value="wecG_tagA_cpsF"/>
    <property type="match status" value="1"/>
</dbReference>
<protein>
    <submittedName>
        <fullName evidence="3">WecB/TagA/CpsF family glycosyltransferase</fullName>
    </submittedName>
</protein>
<gene>
    <name evidence="3" type="ORF">HT578_08340</name>
</gene>
<organism evidence="3 4">
    <name type="scientific">Novosphingobium decolorationis</name>
    <dbReference type="NCBI Taxonomy" id="2698673"/>
    <lineage>
        <taxon>Bacteria</taxon>
        <taxon>Pseudomonadati</taxon>
        <taxon>Pseudomonadota</taxon>
        <taxon>Alphaproteobacteria</taxon>
        <taxon>Sphingomonadales</taxon>
        <taxon>Sphingomonadaceae</taxon>
        <taxon>Novosphingobium</taxon>
    </lineage>
</organism>
<evidence type="ECO:0000313" key="4">
    <source>
        <dbReference type="Proteomes" id="UP000677126"/>
    </source>
</evidence>
<proteinExistence type="predicted"/>
<evidence type="ECO:0000256" key="2">
    <source>
        <dbReference type="ARBA" id="ARBA00022679"/>
    </source>
</evidence>
<dbReference type="RefSeq" id="WP_213503637.1">
    <property type="nucleotide sequence ID" value="NZ_CP054856.1"/>
</dbReference>
<dbReference type="CDD" id="cd06533">
    <property type="entry name" value="Glyco_transf_WecG_TagA"/>
    <property type="match status" value="1"/>
</dbReference>
<dbReference type="EMBL" id="CP054856">
    <property type="protein sequence ID" value="QVM83704.1"/>
    <property type="molecule type" value="Genomic_DNA"/>
</dbReference>
<name>A0ABX8E530_9SPHN</name>
<keyword evidence="2" id="KW-0808">Transferase</keyword>
<dbReference type="PANTHER" id="PTHR34136:SF1">
    <property type="entry name" value="UDP-N-ACETYL-D-MANNOSAMINURONIC ACID TRANSFERASE"/>
    <property type="match status" value="1"/>
</dbReference>
<evidence type="ECO:0000313" key="3">
    <source>
        <dbReference type="EMBL" id="QVM83704.1"/>
    </source>
</evidence>
<keyword evidence="4" id="KW-1185">Reference proteome</keyword>
<accession>A0ABX8E530</accession>
<dbReference type="PANTHER" id="PTHR34136">
    <property type="match status" value="1"/>
</dbReference>
<sequence length="258" mass="28635">MTAYADVAPLKTYDVLGVPVTITTPTQAAETIEGWAKDDTGRFVCIRDVASLMVINDDPAIRDLHKEAAMITPDGMPIAFVGKLRGVPVERTCGPDLIDLIARRSPASGLSHYFYGGKEGVAKSLAETFQKKYPGFRVAGYECPPFRPLTEEEDAAVVERIKASGADVVWVGISSPKQDVWMRDHYTRLPQTLIGVGAAFDFHTGAVKRAPVWMQKAMLEWAYRLSQEPKRLWRRYLVLAPRFVWKVVTTPVPQASKA</sequence>
<dbReference type="Proteomes" id="UP000677126">
    <property type="component" value="Chromosome"/>
</dbReference>
<reference evidence="3 4" key="1">
    <citation type="journal article" date="2021" name="Int. J. Syst. Evol. Microbiol.">
        <title>Novosphingobium decolorationis sp. nov., an aniline blue-decolourizing bacterium isolated from East Pacific sediment.</title>
        <authorList>
            <person name="Chen X."/>
            <person name="Dong B."/>
            <person name="Chen T."/>
            <person name="Ren N."/>
            <person name="Wang J."/>
            <person name="Xu Y."/>
            <person name="Yang J."/>
            <person name="Zhu S."/>
            <person name="Chen J."/>
        </authorList>
    </citation>
    <scope>NUCLEOTIDE SEQUENCE [LARGE SCALE GENOMIC DNA]</scope>
    <source>
        <strain evidence="3 4">502str22</strain>
    </source>
</reference>
<dbReference type="Pfam" id="PF03808">
    <property type="entry name" value="Glyco_tran_WecG"/>
    <property type="match status" value="1"/>
</dbReference>
<dbReference type="InterPro" id="IPR004629">
    <property type="entry name" value="WecG_TagA_CpsF"/>
</dbReference>
<keyword evidence="1" id="KW-0328">Glycosyltransferase</keyword>
<evidence type="ECO:0000256" key="1">
    <source>
        <dbReference type="ARBA" id="ARBA00022676"/>
    </source>
</evidence>